<evidence type="ECO:0000256" key="1">
    <source>
        <dbReference type="SAM" id="MobiDB-lite"/>
    </source>
</evidence>
<protein>
    <recommendedName>
        <fullName evidence="4">WD40-repeat-containing domain protein</fullName>
    </recommendedName>
</protein>
<feature type="region of interest" description="Disordered" evidence="1">
    <location>
        <begin position="1"/>
        <end position="21"/>
    </location>
</feature>
<evidence type="ECO:0000313" key="2">
    <source>
        <dbReference type="EMBL" id="RIB22916.1"/>
    </source>
</evidence>
<evidence type="ECO:0000313" key="3">
    <source>
        <dbReference type="Proteomes" id="UP000266673"/>
    </source>
</evidence>
<reference evidence="2 3" key="1">
    <citation type="submission" date="2018-06" db="EMBL/GenBank/DDBJ databases">
        <title>Comparative genomics reveals the genomic features of Rhizophagus irregularis, R. cerebriforme, R. diaphanum and Gigaspora rosea, and their symbiotic lifestyle signature.</title>
        <authorList>
            <person name="Morin E."/>
            <person name="San Clemente H."/>
            <person name="Chen E.C.H."/>
            <person name="De La Providencia I."/>
            <person name="Hainaut M."/>
            <person name="Kuo A."/>
            <person name="Kohler A."/>
            <person name="Murat C."/>
            <person name="Tang N."/>
            <person name="Roy S."/>
            <person name="Loubradou J."/>
            <person name="Henrissat B."/>
            <person name="Grigoriev I.V."/>
            <person name="Corradi N."/>
            <person name="Roux C."/>
            <person name="Martin F.M."/>
        </authorList>
    </citation>
    <scope>NUCLEOTIDE SEQUENCE [LARGE SCALE GENOMIC DNA]</scope>
    <source>
        <strain evidence="2 3">DAOM 194757</strain>
    </source>
</reference>
<sequence length="192" mass="21529">MSSSKSENSLNGDQDQTKIPIDIPHGGKKINKYILSPNMNCIATLSEEDKSIVVWTITDELAVKYDNSLSISDLKHSFSTYEFKSDKLIGISDCKQFILIAIIDVATKSGQILSAQGLKGWASPVSFLENGNLVIIKENPVYRAYIFSKSKSDGIHKWTCKYSIELRKFDQCSVFQSGKLFITSYRPNVIMQ</sequence>
<evidence type="ECO:0008006" key="4">
    <source>
        <dbReference type="Google" id="ProtNLM"/>
    </source>
</evidence>
<dbReference type="EMBL" id="QKWP01000286">
    <property type="protein sequence ID" value="RIB22916.1"/>
    <property type="molecule type" value="Genomic_DNA"/>
</dbReference>
<keyword evidence="3" id="KW-1185">Reference proteome</keyword>
<dbReference type="OrthoDB" id="2435626at2759"/>
<proteinExistence type="predicted"/>
<name>A0A397VV69_9GLOM</name>
<dbReference type="Proteomes" id="UP000266673">
    <property type="component" value="Unassembled WGS sequence"/>
</dbReference>
<dbReference type="AlphaFoldDB" id="A0A397VV69"/>
<gene>
    <name evidence="2" type="ORF">C2G38_2172654</name>
</gene>
<feature type="compositionally biased region" description="Polar residues" evidence="1">
    <location>
        <begin position="1"/>
        <end position="14"/>
    </location>
</feature>
<organism evidence="2 3">
    <name type="scientific">Gigaspora rosea</name>
    <dbReference type="NCBI Taxonomy" id="44941"/>
    <lineage>
        <taxon>Eukaryota</taxon>
        <taxon>Fungi</taxon>
        <taxon>Fungi incertae sedis</taxon>
        <taxon>Mucoromycota</taxon>
        <taxon>Glomeromycotina</taxon>
        <taxon>Glomeromycetes</taxon>
        <taxon>Diversisporales</taxon>
        <taxon>Gigasporaceae</taxon>
        <taxon>Gigaspora</taxon>
    </lineage>
</organism>
<comment type="caution">
    <text evidence="2">The sequence shown here is derived from an EMBL/GenBank/DDBJ whole genome shotgun (WGS) entry which is preliminary data.</text>
</comment>
<accession>A0A397VV69</accession>